<feature type="compositionally biased region" description="Low complexity" evidence="1">
    <location>
        <begin position="43"/>
        <end position="67"/>
    </location>
</feature>
<evidence type="ECO:0000313" key="3">
    <source>
        <dbReference type="Proteomes" id="UP000246077"/>
    </source>
</evidence>
<keyword evidence="3" id="KW-1185">Reference proteome</keyword>
<name>A0A317DWJ7_9PROT</name>
<proteinExistence type="predicted"/>
<organism evidence="2 3">
    <name type="scientific">Zavarzinia compransoris</name>
    <dbReference type="NCBI Taxonomy" id="1264899"/>
    <lineage>
        <taxon>Bacteria</taxon>
        <taxon>Pseudomonadati</taxon>
        <taxon>Pseudomonadota</taxon>
        <taxon>Alphaproteobacteria</taxon>
        <taxon>Rhodospirillales</taxon>
        <taxon>Zavarziniaceae</taxon>
        <taxon>Zavarzinia</taxon>
    </lineage>
</organism>
<evidence type="ECO:0000313" key="2">
    <source>
        <dbReference type="EMBL" id="PWR19107.1"/>
    </source>
</evidence>
<reference evidence="3" key="1">
    <citation type="submission" date="2018-05" db="EMBL/GenBank/DDBJ databases">
        <title>Zavarzinia sp. HR-AS.</title>
        <authorList>
            <person name="Lee Y."/>
            <person name="Jeon C.O."/>
        </authorList>
    </citation>
    <scope>NUCLEOTIDE SEQUENCE [LARGE SCALE GENOMIC DNA]</scope>
    <source>
        <strain evidence="3">DSM 1231</strain>
    </source>
</reference>
<dbReference type="Proteomes" id="UP000246077">
    <property type="component" value="Unassembled WGS sequence"/>
</dbReference>
<feature type="region of interest" description="Disordered" evidence="1">
    <location>
        <begin position="1"/>
        <end position="80"/>
    </location>
</feature>
<dbReference type="AlphaFoldDB" id="A0A317DWJ7"/>
<feature type="compositionally biased region" description="Pro residues" evidence="1">
    <location>
        <begin position="1"/>
        <end position="27"/>
    </location>
</feature>
<gene>
    <name evidence="2" type="ORF">DKG75_19315</name>
</gene>
<sequence length="221" mass="23009">MKPPPPKPRPAKPPVPKPVATPAPAAPPAARTVPAALPGSGTGAVTTGEGQGTAAGAADPNAAAGDLAGDGGPAGNGVPRIARGKDLAEAEMRNRLIGNTLSGMMGSRDGAAGRFDVEWQAYVRPDGTVIARVHYKAIGKKGTMEERVVTEKGIWTLENGTMCLKFEKQIDFGAKDCFRVQDVDRKMAFYYASCPYHASDRCNSGRLGQFGEVLSGNAFGL</sequence>
<protein>
    <submittedName>
        <fullName evidence="2">Uncharacterized protein</fullName>
    </submittedName>
</protein>
<dbReference type="EMBL" id="QGLF01000005">
    <property type="protein sequence ID" value="PWR19107.1"/>
    <property type="molecule type" value="Genomic_DNA"/>
</dbReference>
<accession>A0A317DWJ7</accession>
<evidence type="ECO:0000256" key="1">
    <source>
        <dbReference type="SAM" id="MobiDB-lite"/>
    </source>
</evidence>
<comment type="caution">
    <text evidence="2">The sequence shown here is derived from an EMBL/GenBank/DDBJ whole genome shotgun (WGS) entry which is preliminary data.</text>
</comment>